<name>A0A0G4F8H1_9ALVE</name>
<dbReference type="SUPFAM" id="SSF48403">
    <property type="entry name" value="Ankyrin repeat"/>
    <property type="match status" value="1"/>
</dbReference>
<sequence>MLLEAGADVDAVSSGLNEEKEAALERAVSTENLEAVNIFVSAGAKVATKSLWRAVSKKNLDVARVLVRAGVKWFEQLVVFAARKKQWGMVTLFVLEGAERPQV</sequence>
<dbReference type="VEuPathDB" id="CryptoDB:Cvel_15708"/>
<dbReference type="InterPro" id="IPR036770">
    <property type="entry name" value="Ankyrin_rpt-contain_sf"/>
</dbReference>
<organism evidence="1">
    <name type="scientific">Chromera velia CCMP2878</name>
    <dbReference type="NCBI Taxonomy" id="1169474"/>
    <lineage>
        <taxon>Eukaryota</taxon>
        <taxon>Sar</taxon>
        <taxon>Alveolata</taxon>
        <taxon>Colpodellida</taxon>
        <taxon>Chromeraceae</taxon>
        <taxon>Chromera</taxon>
    </lineage>
</organism>
<evidence type="ECO:0000313" key="1">
    <source>
        <dbReference type="EMBL" id="CEM08842.1"/>
    </source>
</evidence>
<gene>
    <name evidence="1" type="ORF">Cvel_15708</name>
</gene>
<dbReference type="Gene3D" id="1.25.40.20">
    <property type="entry name" value="Ankyrin repeat-containing domain"/>
    <property type="match status" value="1"/>
</dbReference>
<dbReference type="AlphaFoldDB" id="A0A0G4F8H1"/>
<proteinExistence type="predicted"/>
<accession>A0A0G4F8H1</accession>
<dbReference type="EMBL" id="CDMZ01000192">
    <property type="protein sequence ID" value="CEM08842.1"/>
    <property type="molecule type" value="Genomic_DNA"/>
</dbReference>
<dbReference type="PhylomeDB" id="A0A0G4F8H1"/>
<protein>
    <submittedName>
        <fullName evidence="1">Uncharacterized protein</fullName>
    </submittedName>
</protein>
<reference evidence="1" key="1">
    <citation type="submission" date="2014-11" db="EMBL/GenBank/DDBJ databases">
        <authorList>
            <person name="Otto D Thomas"/>
            <person name="Naeem Raeece"/>
        </authorList>
    </citation>
    <scope>NUCLEOTIDE SEQUENCE</scope>
</reference>